<comment type="similarity">
    <text evidence="2">Belongs to the isochorismatase family.</text>
</comment>
<feature type="transmembrane region" description="Helical" evidence="9">
    <location>
        <begin position="873"/>
        <end position="895"/>
    </location>
</feature>
<evidence type="ECO:0000256" key="1">
    <source>
        <dbReference type="ARBA" id="ARBA00004141"/>
    </source>
</evidence>
<dbReference type="GO" id="GO:0005737">
    <property type="term" value="C:cytoplasm"/>
    <property type="evidence" value="ECO:0007669"/>
    <property type="project" value="UniProtKB-ARBA"/>
</dbReference>
<accession>K0RES8</accession>
<feature type="compositionally biased region" description="Basic and acidic residues" evidence="10">
    <location>
        <begin position="652"/>
        <end position="703"/>
    </location>
</feature>
<dbReference type="Proteomes" id="UP000266841">
    <property type="component" value="Unassembled WGS sequence"/>
</dbReference>
<evidence type="ECO:0000256" key="2">
    <source>
        <dbReference type="ARBA" id="ARBA00006336"/>
    </source>
</evidence>
<proteinExistence type="inferred from homology"/>
<evidence type="ECO:0000256" key="11">
    <source>
        <dbReference type="SAM" id="SignalP"/>
    </source>
</evidence>
<evidence type="ECO:0000313" key="13">
    <source>
        <dbReference type="EMBL" id="EJK50744.1"/>
    </source>
</evidence>
<dbReference type="CDD" id="cd00431">
    <property type="entry name" value="cysteine_hydrolases"/>
    <property type="match status" value="1"/>
</dbReference>
<keyword evidence="3 9" id="KW-0813">Transport</keyword>
<dbReference type="PANTHER" id="PTHR23137:SF36">
    <property type="entry name" value="VESICLE TRANSPORT PROTEIN SFT2C"/>
    <property type="match status" value="1"/>
</dbReference>
<comment type="similarity">
    <text evidence="8 9">Belongs to the SFT2 family.</text>
</comment>
<evidence type="ECO:0000256" key="5">
    <source>
        <dbReference type="ARBA" id="ARBA00022927"/>
    </source>
</evidence>
<name>K0RES8_THAOC</name>
<feature type="compositionally biased region" description="Polar residues" evidence="10">
    <location>
        <begin position="746"/>
        <end position="756"/>
    </location>
</feature>
<keyword evidence="6 9" id="KW-1133">Transmembrane helix</keyword>
<evidence type="ECO:0000256" key="3">
    <source>
        <dbReference type="ARBA" id="ARBA00022448"/>
    </source>
</evidence>
<keyword evidence="14" id="KW-1185">Reference proteome</keyword>
<dbReference type="PROSITE" id="PS01033">
    <property type="entry name" value="GLOBIN"/>
    <property type="match status" value="1"/>
</dbReference>
<dbReference type="InterPro" id="IPR036380">
    <property type="entry name" value="Isochorismatase-like_sf"/>
</dbReference>
<evidence type="ECO:0000256" key="10">
    <source>
        <dbReference type="SAM" id="MobiDB-lite"/>
    </source>
</evidence>
<gene>
    <name evidence="13" type="ORF">THAOC_30165</name>
</gene>
<comment type="subcellular location">
    <subcellularLocation>
        <location evidence="1 9">Membrane</location>
        <topology evidence="1 9">Multi-pass membrane protein</topology>
    </subcellularLocation>
</comment>
<sequence>MRDNPSLLMAGCFLLSLFLKGERAGQQTAVCMGWFVLLPGDAFSLTPNPMYLQKNKKKRTKKTRTTRMNCAGVGVTTPSDDDAGLKTHPNLPHPRPDLAKSKASSALIFVEPGGAGAVAGQKVRSTKLDRPLSIVMTMAEEKKDDDEAALFARRKGAIQTTWVAVGDSLGIEATRLFYERLFDQHPEVKPMFSDPDDMEEQAAKLLKTISVAVESLSDIATLVPILQDLGKKHAEKWNVQRNHYDAVGECLIWTLKTGLGDSWTEDVADAWSWVYGVIAKTMGDAGQEVLDSKSLNKTAEIEEQATDMSSLATAVEKTADYSTLPSIRSLIRSGVTSRDEIKLRPESSALLVIDIQKELSTIDINSPHIEYAKIAFPRMIENTSKLLAAMRTNRSRLEPKETGSEVIFTYIEALTDDSRDVSLDYKLSGAFLANLPGPSNPAQFVQGVEPIPGKDIRMPKTSCSVFMSTNIDYVLRNLNVEQLIICGQLTDQCVESACRDAADRGYLVTVAEDACAAQSPSDHLKGLHGMKGFSRQLSTKKILQELGQLKLITYCLLTFGTTLGGTAEIKTPQKNEEDQTLASGEEDWKRLRDRARQASKKQEDPEVCDSSSSRGALAGAQRGGWNKLQIPGGGASGMVQKSLHPVLGSPQEFKRAGRGRSEEAREEEGRERRREEKRRERRGEEGRRLQEGARRGTERDPRRSMSFGRWMDEQKAAADGGGTASSGGISSLFGGGAGPDGEDVESQSLMDSGLQSLSSMRSTLESQLPQKVMGLNYQQRFQAFSVLLLLSALFFALGFFVGVPMLTIRPQKFALSFTCGSITFMGSFAILKGPYEHAASMVTRERLPFTSVYVGSMLLTLYLTFTAGGAQGYLLVLAASAAQLLALMWYLITFLPGGATGMKILTQTLWTMLKPVMMGCARCQAMCIQRCVTWYAGASSPS</sequence>
<keyword evidence="7 9" id="KW-0472">Membrane</keyword>
<keyword evidence="5 9" id="KW-0653">Protein transport</keyword>
<reference evidence="13 14" key="1">
    <citation type="journal article" date="2012" name="Genome Biol.">
        <title>Genome and low-iron response of an oceanic diatom adapted to chronic iron limitation.</title>
        <authorList>
            <person name="Lommer M."/>
            <person name="Specht M."/>
            <person name="Roy A.S."/>
            <person name="Kraemer L."/>
            <person name="Andreson R."/>
            <person name="Gutowska M.A."/>
            <person name="Wolf J."/>
            <person name="Bergner S.V."/>
            <person name="Schilhabel M.B."/>
            <person name="Klostermeier U.C."/>
            <person name="Beiko R.G."/>
            <person name="Rosenstiel P."/>
            <person name="Hippler M."/>
            <person name="Laroche J."/>
        </authorList>
    </citation>
    <scope>NUCLEOTIDE SEQUENCE [LARGE SCALE GENOMIC DNA]</scope>
    <source>
        <strain evidence="13 14">CCMP1005</strain>
    </source>
</reference>
<feature type="domain" description="Globin" evidence="12">
    <location>
        <begin position="149"/>
        <end position="287"/>
    </location>
</feature>
<dbReference type="GO" id="GO:0012505">
    <property type="term" value="C:endomembrane system"/>
    <property type="evidence" value="ECO:0007669"/>
    <property type="project" value="UniProtKB-ARBA"/>
</dbReference>
<dbReference type="AlphaFoldDB" id="K0RES8"/>
<evidence type="ECO:0000256" key="7">
    <source>
        <dbReference type="ARBA" id="ARBA00023136"/>
    </source>
</evidence>
<feature type="region of interest" description="Disordered" evidence="10">
    <location>
        <begin position="570"/>
        <end position="756"/>
    </location>
</feature>
<dbReference type="InterPro" id="IPR009050">
    <property type="entry name" value="Globin-like_sf"/>
</dbReference>
<dbReference type="OrthoDB" id="660759at2759"/>
<feature type="chain" id="PRO_5003836238" description="Vesicle transport protein" evidence="11">
    <location>
        <begin position="25"/>
        <end position="942"/>
    </location>
</feature>
<comment type="function">
    <text evidence="9">May be involved in fusion of retrograde transport vesicles derived from an endocytic compartment with the Golgi complex.</text>
</comment>
<dbReference type="GO" id="GO:0019825">
    <property type="term" value="F:oxygen binding"/>
    <property type="evidence" value="ECO:0007669"/>
    <property type="project" value="InterPro"/>
</dbReference>
<keyword evidence="11" id="KW-0732">Signal</keyword>
<feature type="region of interest" description="Disordered" evidence="10">
    <location>
        <begin position="71"/>
        <end position="97"/>
    </location>
</feature>
<protein>
    <recommendedName>
        <fullName evidence="9">Vesicle transport protein</fullName>
    </recommendedName>
</protein>
<dbReference type="InterPro" id="IPR007305">
    <property type="entry name" value="Vesicle_transpt_Got1/SFT2"/>
</dbReference>
<evidence type="ECO:0000259" key="12">
    <source>
        <dbReference type="PROSITE" id="PS01033"/>
    </source>
</evidence>
<evidence type="ECO:0000256" key="9">
    <source>
        <dbReference type="RuleBase" id="RU363111"/>
    </source>
</evidence>
<evidence type="ECO:0000313" key="14">
    <source>
        <dbReference type="Proteomes" id="UP000266841"/>
    </source>
</evidence>
<dbReference type="GO" id="GO:0020037">
    <property type="term" value="F:heme binding"/>
    <property type="evidence" value="ECO:0007669"/>
    <property type="project" value="InterPro"/>
</dbReference>
<dbReference type="InterPro" id="IPR000868">
    <property type="entry name" value="Isochorismatase-like_dom"/>
</dbReference>
<evidence type="ECO:0000256" key="4">
    <source>
        <dbReference type="ARBA" id="ARBA00022692"/>
    </source>
</evidence>
<dbReference type="GO" id="GO:0015031">
    <property type="term" value="P:protein transport"/>
    <property type="evidence" value="ECO:0007669"/>
    <property type="project" value="UniProtKB-KW"/>
</dbReference>
<dbReference type="SUPFAM" id="SSF46458">
    <property type="entry name" value="Globin-like"/>
    <property type="match status" value="1"/>
</dbReference>
<comment type="caution">
    <text evidence="13">The sequence shown here is derived from an EMBL/GenBank/DDBJ whole genome shotgun (WGS) entry which is preliminary data.</text>
</comment>
<feature type="transmembrane region" description="Helical" evidence="9">
    <location>
        <begin position="813"/>
        <end position="835"/>
    </location>
</feature>
<dbReference type="eggNOG" id="KOG3378">
    <property type="taxonomic scope" value="Eukaryota"/>
</dbReference>
<organism evidence="13 14">
    <name type="scientific">Thalassiosira oceanica</name>
    <name type="common">Marine diatom</name>
    <dbReference type="NCBI Taxonomy" id="159749"/>
    <lineage>
        <taxon>Eukaryota</taxon>
        <taxon>Sar</taxon>
        <taxon>Stramenopiles</taxon>
        <taxon>Ochrophyta</taxon>
        <taxon>Bacillariophyta</taxon>
        <taxon>Coscinodiscophyceae</taxon>
        <taxon>Thalassiosirophycidae</taxon>
        <taxon>Thalassiosirales</taxon>
        <taxon>Thalassiosiraceae</taxon>
        <taxon>Thalassiosira</taxon>
    </lineage>
</organism>
<evidence type="ECO:0000256" key="6">
    <source>
        <dbReference type="ARBA" id="ARBA00022989"/>
    </source>
</evidence>
<dbReference type="Pfam" id="PF00857">
    <property type="entry name" value="Isochorismatase"/>
    <property type="match status" value="1"/>
</dbReference>
<dbReference type="PANTHER" id="PTHR23137">
    <property type="entry name" value="VESICLE TRANSPORT PROTEIN-RELATED"/>
    <property type="match status" value="1"/>
</dbReference>
<keyword evidence="4 9" id="KW-0812">Transmembrane</keyword>
<dbReference type="InterPro" id="IPR011691">
    <property type="entry name" value="Vesicle_transpt_SFT2"/>
</dbReference>
<dbReference type="EMBL" id="AGNL01043055">
    <property type="protein sequence ID" value="EJK50744.1"/>
    <property type="molecule type" value="Genomic_DNA"/>
</dbReference>
<feature type="signal peptide" evidence="11">
    <location>
        <begin position="1"/>
        <end position="24"/>
    </location>
</feature>
<dbReference type="InterPro" id="IPR000971">
    <property type="entry name" value="Globin"/>
</dbReference>
<dbReference type="Gene3D" id="1.10.490.10">
    <property type="entry name" value="Globins"/>
    <property type="match status" value="1"/>
</dbReference>
<dbReference type="GO" id="GO:0016020">
    <property type="term" value="C:membrane"/>
    <property type="evidence" value="ECO:0007669"/>
    <property type="project" value="UniProtKB-SubCell"/>
</dbReference>
<dbReference type="InterPro" id="IPR012292">
    <property type="entry name" value="Globin/Proto"/>
</dbReference>
<feature type="compositionally biased region" description="Basic and acidic residues" evidence="10">
    <location>
        <begin position="586"/>
        <end position="604"/>
    </location>
</feature>
<dbReference type="GO" id="GO:0016192">
    <property type="term" value="P:vesicle-mediated transport"/>
    <property type="evidence" value="ECO:0007669"/>
    <property type="project" value="InterPro"/>
</dbReference>
<dbReference type="eggNOG" id="KOG2887">
    <property type="taxonomic scope" value="Eukaryota"/>
</dbReference>
<dbReference type="SUPFAM" id="SSF52499">
    <property type="entry name" value="Isochorismatase-like hydrolases"/>
    <property type="match status" value="1"/>
</dbReference>
<dbReference type="Pfam" id="PF00042">
    <property type="entry name" value="Globin"/>
    <property type="match status" value="1"/>
</dbReference>
<feature type="transmembrane region" description="Helical" evidence="9">
    <location>
        <begin position="781"/>
        <end position="801"/>
    </location>
</feature>
<dbReference type="Gene3D" id="3.40.50.850">
    <property type="entry name" value="Isochorismatase-like"/>
    <property type="match status" value="1"/>
</dbReference>
<feature type="transmembrane region" description="Helical" evidence="9">
    <location>
        <begin position="847"/>
        <end position="867"/>
    </location>
</feature>
<dbReference type="Pfam" id="PF04178">
    <property type="entry name" value="Got1"/>
    <property type="match status" value="1"/>
</dbReference>
<dbReference type="CDD" id="cd12131">
    <property type="entry name" value="HGbI-like"/>
    <property type="match status" value="1"/>
</dbReference>
<evidence type="ECO:0000256" key="8">
    <source>
        <dbReference type="ARBA" id="ARBA00025800"/>
    </source>
</evidence>